<organism evidence="2 3">
    <name type="scientific">Natrinema salifodinae</name>
    <dbReference type="NCBI Taxonomy" id="1202768"/>
    <lineage>
        <taxon>Archaea</taxon>
        <taxon>Methanobacteriati</taxon>
        <taxon>Methanobacteriota</taxon>
        <taxon>Stenosarchaea group</taxon>
        <taxon>Halobacteria</taxon>
        <taxon>Halobacteriales</taxon>
        <taxon>Natrialbaceae</taxon>
        <taxon>Natrinema</taxon>
    </lineage>
</organism>
<dbReference type="Pfam" id="PF10604">
    <property type="entry name" value="Polyketide_cyc2"/>
    <property type="match status" value="1"/>
</dbReference>
<reference evidence="3" key="1">
    <citation type="submission" date="2016-10" db="EMBL/GenBank/DDBJ databases">
        <authorList>
            <person name="Varghese N."/>
        </authorList>
    </citation>
    <scope>NUCLEOTIDE SEQUENCE [LARGE SCALE GENOMIC DNA]</scope>
    <source>
        <strain evidence="3">CGMCC 1.12284</strain>
    </source>
</reference>
<feature type="compositionally biased region" description="Basic and acidic residues" evidence="1">
    <location>
        <begin position="11"/>
        <end position="31"/>
    </location>
</feature>
<protein>
    <submittedName>
        <fullName evidence="2">Uncharacterized membrane protein</fullName>
    </submittedName>
</protein>
<dbReference type="PANTHER" id="PTHR33824">
    <property type="entry name" value="POLYKETIDE CYCLASE/DEHYDRASE AND LIPID TRANSPORT SUPERFAMILY PROTEIN"/>
    <property type="match status" value="1"/>
</dbReference>
<accession>A0A1I0MBH9</accession>
<keyword evidence="3" id="KW-1185">Reference proteome</keyword>
<dbReference type="EMBL" id="FOIS01000001">
    <property type="protein sequence ID" value="SEV85324.1"/>
    <property type="molecule type" value="Genomic_DNA"/>
</dbReference>
<name>A0A1I0MBH9_9EURY</name>
<dbReference type="AlphaFoldDB" id="A0A1I0MBH9"/>
<dbReference type="STRING" id="1202768.SAMN05216285_0711"/>
<dbReference type="InterPro" id="IPR019587">
    <property type="entry name" value="Polyketide_cyclase/dehydratase"/>
</dbReference>
<sequence length="257" mass="26993">MSDNVSNTAMDESRGGRPDSERSRPLGRGERLASASVGGMLLVAGIKRRSLGGVAMALGGGWLVARGISGSGRSLRAFGSGGETDHGAGEDGAGGDLTVERSITVGAPADDLAQYWRDPERLTRIMGSFAVITGAGEDRHHWEVETPRGPNLSWETEIVDDEPGEVLRWESVDGATIANEGTVRFRPAPGDRGTEVTLRLRFEPPGGAVGTAVAQRLGIVPKTLAGNALRRFKSLVETGEIPTLERNPSGRGSGDLV</sequence>
<dbReference type="Proteomes" id="UP000183275">
    <property type="component" value="Unassembled WGS sequence"/>
</dbReference>
<dbReference type="PANTHER" id="PTHR33824:SF7">
    <property type="entry name" value="POLYKETIDE CYCLASE_DEHYDRASE AND LIPID TRANSPORT SUPERFAMILY PROTEIN"/>
    <property type="match status" value="1"/>
</dbReference>
<gene>
    <name evidence="2" type="ORF">SAMN05216285_0711</name>
</gene>
<proteinExistence type="predicted"/>
<evidence type="ECO:0000313" key="3">
    <source>
        <dbReference type="Proteomes" id="UP000183275"/>
    </source>
</evidence>
<evidence type="ECO:0000313" key="2">
    <source>
        <dbReference type="EMBL" id="SEV85324.1"/>
    </source>
</evidence>
<dbReference type="Gene3D" id="3.30.530.20">
    <property type="match status" value="1"/>
</dbReference>
<feature type="compositionally biased region" description="Polar residues" evidence="1">
    <location>
        <begin position="1"/>
        <end position="10"/>
    </location>
</feature>
<dbReference type="OrthoDB" id="167922at2157"/>
<feature type="region of interest" description="Disordered" evidence="1">
    <location>
        <begin position="1"/>
        <end position="31"/>
    </location>
</feature>
<dbReference type="InterPro" id="IPR047137">
    <property type="entry name" value="ORF3"/>
</dbReference>
<dbReference type="InterPro" id="IPR023393">
    <property type="entry name" value="START-like_dom_sf"/>
</dbReference>
<dbReference type="CDD" id="cd07817">
    <property type="entry name" value="SRPBCC_8"/>
    <property type="match status" value="1"/>
</dbReference>
<dbReference type="SUPFAM" id="SSF55961">
    <property type="entry name" value="Bet v1-like"/>
    <property type="match status" value="1"/>
</dbReference>
<dbReference type="RefSeq" id="WP_074854645.1">
    <property type="nucleotide sequence ID" value="NZ_FOIS01000001.1"/>
</dbReference>
<dbReference type="eggNOG" id="arCOG02898">
    <property type="taxonomic scope" value="Archaea"/>
</dbReference>
<evidence type="ECO:0000256" key="1">
    <source>
        <dbReference type="SAM" id="MobiDB-lite"/>
    </source>
</evidence>